<comment type="caution">
    <text evidence="13">The sequence shown here is derived from an EMBL/GenBank/DDBJ whole genome shotgun (WGS) entry which is preliminary data.</text>
</comment>
<evidence type="ECO:0000256" key="7">
    <source>
        <dbReference type="ARBA" id="ARBA00022777"/>
    </source>
</evidence>
<evidence type="ECO:0000256" key="4">
    <source>
        <dbReference type="ARBA" id="ARBA00022553"/>
    </source>
</evidence>
<dbReference type="Gene3D" id="6.10.340.10">
    <property type="match status" value="1"/>
</dbReference>
<evidence type="ECO:0000313" key="14">
    <source>
        <dbReference type="Proteomes" id="UP000023435"/>
    </source>
</evidence>
<dbReference type="InterPro" id="IPR005467">
    <property type="entry name" value="His_kinase_dom"/>
</dbReference>
<evidence type="ECO:0000256" key="10">
    <source>
        <dbReference type="SAM" id="Phobius"/>
    </source>
</evidence>
<dbReference type="Pfam" id="PF00512">
    <property type="entry name" value="HisKA"/>
    <property type="match status" value="1"/>
</dbReference>
<comment type="subcellular location">
    <subcellularLocation>
        <location evidence="2">Membrane</location>
    </subcellularLocation>
</comment>
<dbReference type="Gene3D" id="1.10.287.130">
    <property type="match status" value="1"/>
</dbReference>
<evidence type="ECO:0000259" key="12">
    <source>
        <dbReference type="PROSITE" id="PS50885"/>
    </source>
</evidence>
<protein>
    <recommendedName>
        <fullName evidence="3">histidine kinase</fullName>
        <ecNumber evidence="3">2.7.13.3</ecNumber>
    </recommendedName>
</protein>
<name>A0A125MN04_9GAMM</name>
<dbReference type="InterPro" id="IPR003661">
    <property type="entry name" value="HisK_dim/P_dom"/>
</dbReference>
<dbReference type="SMART" id="SM00387">
    <property type="entry name" value="HATPase_c"/>
    <property type="match status" value="1"/>
</dbReference>
<dbReference type="GO" id="GO:0000155">
    <property type="term" value="F:phosphorelay sensor kinase activity"/>
    <property type="evidence" value="ECO:0007669"/>
    <property type="project" value="InterPro"/>
</dbReference>
<dbReference type="SUPFAM" id="SSF55874">
    <property type="entry name" value="ATPase domain of HSP90 chaperone/DNA topoisomerase II/histidine kinase"/>
    <property type="match status" value="1"/>
</dbReference>
<organism evidence="13 14">
    <name type="scientific">Lysobacter capsici AZ78</name>
    <dbReference type="NCBI Taxonomy" id="1444315"/>
    <lineage>
        <taxon>Bacteria</taxon>
        <taxon>Pseudomonadati</taxon>
        <taxon>Pseudomonadota</taxon>
        <taxon>Gammaproteobacteria</taxon>
        <taxon>Lysobacterales</taxon>
        <taxon>Lysobacteraceae</taxon>
        <taxon>Lysobacter</taxon>
    </lineage>
</organism>
<dbReference type="InterPro" id="IPR003594">
    <property type="entry name" value="HATPase_dom"/>
</dbReference>
<keyword evidence="6 10" id="KW-0812">Transmembrane</keyword>
<gene>
    <name evidence="13" type="ORF">AZ78_2597</name>
</gene>
<feature type="domain" description="HAMP" evidence="12">
    <location>
        <begin position="156"/>
        <end position="209"/>
    </location>
</feature>
<feature type="transmembrane region" description="Helical" evidence="10">
    <location>
        <begin position="7"/>
        <end position="30"/>
    </location>
</feature>
<dbReference type="EMBL" id="JAJA02000001">
    <property type="protein sequence ID" value="KWS05047.1"/>
    <property type="molecule type" value="Genomic_DNA"/>
</dbReference>
<sequence>MRNRLMIAFGGFAVLVAGVFGLYAMVFMYATEDAFFDAALRQEAAALMRARRHDGRWETPRSPYMKVYTDVAQFPADLRTPYQDEPWRHEYAGRDGRHYHLKTLQASDSAANAWLVAEVSQQLVVRPMRDRILQLLAWSAAAVFALALLIAYWLARRTAAPLARLAAQVGSITPQHLPALPIPERADDEVGLVAQGVAELIDRIRTFIEREQEFTRDASHELRTPLAVIVSTSERLLDEPGLSPAGRQHLMHLRQSASQLEQTVGTLLSLARESQESARTGDPVVVLPLLERVILDQAVLLEGKPIELDIQVSPDTRSVLPEPVLHILLSNLIGNAFAHTEAGVVRIWIEHAQSQDRASLNIVNSGHAIEPDLLATLHRPFQRREGSAGLGLGLAIVRRLCERYRISLRIQSQDADTRVELDLTPLSDRGA</sequence>
<dbReference type="GO" id="GO:0005886">
    <property type="term" value="C:plasma membrane"/>
    <property type="evidence" value="ECO:0007669"/>
    <property type="project" value="TreeGrafter"/>
</dbReference>
<proteinExistence type="predicted"/>
<comment type="catalytic activity">
    <reaction evidence="1">
        <text>ATP + protein L-histidine = ADP + protein N-phospho-L-histidine.</text>
        <dbReference type="EC" id="2.7.13.3"/>
    </reaction>
</comment>
<dbReference type="AlphaFoldDB" id="A0A125MN04"/>
<dbReference type="PROSITE" id="PS50109">
    <property type="entry name" value="HIS_KIN"/>
    <property type="match status" value="1"/>
</dbReference>
<keyword evidence="10" id="KW-0472">Membrane</keyword>
<evidence type="ECO:0000256" key="8">
    <source>
        <dbReference type="ARBA" id="ARBA00022989"/>
    </source>
</evidence>
<dbReference type="Pfam" id="PF00672">
    <property type="entry name" value="HAMP"/>
    <property type="match status" value="1"/>
</dbReference>
<dbReference type="Pfam" id="PF02518">
    <property type="entry name" value="HATPase_c"/>
    <property type="match status" value="1"/>
</dbReference>
<dbReference type="EC" id="2.7.13.3" evidence="3"/>
<dbReference type="PROSITE" id="PS50885">
    <property type="entry name" value="HAMP"/>
    <property type="match status" value="1"/>
</dbReference>
<keyword evidence="7" id="KW-0418">Kinase</keyword>
<reference evidence="13 14" key="1">
    <citation type="journal article" date="2014" name="Genome Announc.">
        <title>Draft Genome Sequence of Lysobacter capsici AZ78, a Bacterium Antagonistic to Plant-Pathogenic Oomycetes.</title>
        <authorList>
            <person name="Puopolo G."/>
            <person name="Sonego P."/>
            <person name="Engelen K."/>
            <person name="Pertot I."/>
        </authorList>
    </citation>
    <scope>NUCLEOTIDE SEQUENCE [LARGE SCALE GENOMIC DNA]</scope>
    <source>
        <strain evidence="13 14">AZ78</strain>
    </source>
</reference>
<dbReference type="PANTHER" id="PTHR45436">
    <property type="entry name" value="SENSOR HISTIDINE KINASE YKOH"/>
    <property type="match status" value="1"/>
</dbReference>
<keyword evidence="5" id="KW-0808">Transferase</keyword>
<evidence type="ECO:0000256" key="3">
    <source>
        <dbReference type="ARBA" id="ARBA00012438"/>
    </source>
</evidence>
<keyword evidence="14" id="KW-1185">Reference proteome</keyword>
<dbReference type="SMART" id="SM00388">
    <property type="entry name" value="HisKA"/>
    <property type="match status" value="1"/>
</dbReference>
<dbReference type="SMART" id="SM00304">
    <property type="entry name" value="HAMP"/>
    <property type="match status" value="1"/>
</dbReference>
<dbReference type="InterPro" id="IPR036890">
    <property type="entry name" value="HATPase_C_sf"/>
</dbReference>
<feature type="domain" description="Histidine kinase" evidence="11">
    <location>
        <begin position="217"/>
        <end position="427"/>
    </location>
</feature>
<keyword evidence="9" id="KW-0902">Two-component regulatory system</keyword>
<dbReference type="CDD" id="cd00082">
    <property type="entry name" value="HisKA"/>
    <property type="match status" value="1"/>
</dbReference>
<feature type="transmembrane region" description="Helical" evidence="10">
    <location>
        <begin position="135"/>
        <end position="155"/>
    </location>
</feature>
<evidence type="ECO:0000256" key="1">
    <source>
        <dbReference type="ARBA" id="ARBA00000085"/>
    </source>
</evidence>
<evidence type="ECO:0000313" key="13">
    <source>
        <dbReference type="EMBL" id="KWS05047.1"/>
    </source>
</evidence>
<evidence type="ECO:0000256" key="9">
    <source>
        <dbReference type="ARBA" id="ARBA00023012"/>
    </source>
</evidence>
<dbReference type="SUPFAM" id="SSF47384">
    <property type="entry name" value="Homodimeric domain of signal transducing histidine kinase"/>
    <property type="match status" value="1"/>
</dbReference>
<dbReference type="PANTHER" id="PTHR45436:SF16">
    <property type="entry name" value="HISTIDINE KINASE"/>
    <property type="match status" value="1"/>
</dbReference>
<dbReference type="InterPro" id="IPR003660">
    <property type="entry name" value="HAMP_dom"/>
</dbReference>
<dbReference type="Gene3D" id="3.30.565.10">
    <property type="entry name" value="Histidine kinase-like ATPase, C-terminal domain"/>
    <property type="match status" value="1"/>
</dbReference>
<keyword evidence="8 10" id="KW-1133">Transmembrane helix</keyword>
<accession>A0A125MN04</accession>
<evidence type="ECO:0000256" key="6">
    <source>
        <dbReference type="ARBA" id="ARBA00022692"/>
    </source>
</evidence>
<keyword evidence="4" id="KW-0597">Phosphoprotein</keyword>
<dbReference type="InterPro" id="IPR050428">
    <property type="entry name" value="TCS_sensor_his_kinase"/>
</dbReference>
<evidence type="ECO:0000256" key="2">
    <source>
        <dbReference type="ARBA" id="ARBA00004370"/>
    </source>
</evidence>
<evidence type="ECO:0000259" key="11">
    <source>
        <dbReference type="PROSITE" id="PS50109"/>
    </source>
</evidence>
<evidence type="ECO:0000256" key="5">
    <source>
        <dbReference type="ARBA" id="ARBA00022679"/>
    </source>
</evidence>
<dbReference type="Proteomes" id="UP000023435">
    <property type="component" value="Unassembled WGS sequence"/>
</dbReference>
<dbReference type="InterPro" id="IPR036097">
    <property type="entry name" value="HisK_dim/P_sf"/>
</dbReference>